<dbReference type="SUPFAM" id="SSF54928">
    <property type="entry name" value="RNA-binding domain, RBD"/>
    <property type="match status" value="1"/>
</dbReference>
<evidence type="ECO:0000256" key="1">
    <source>
        <dbReference type="ARBA" id="ARBA00004123"/>
    </source>
</evidence>
<evidence type="ECO:0000313" key="13">
    <source>
        <dbReference type="EMBL" id="KAE8271495.1"/>
    </source>
</evidence>
<dbReference type="CDD" id="cd12247">
    <property type="entry name" value="RRM2_U1A_like"/>
    <property type="match status" value="1"/>
</dbReference>
<dbReference type="GO" id="GO:0006397">
    <property type="term" value="P:mRNA processing"/>
    <property type="evidence" value="ECO:0007669"/>
    <property type="project" value="UniProtKB-KW"/>
</dbReference>
<keyword evidence="4" id="KW-0747">Spliceosome</keyword>
<keyword evidence="3" id="KW-0507">mRNA processing</keyword>
<feature type="region of interest" description="Disordered" evidence="11">
    <location>
        <begin position="156"/>
        <end position="190"/>
    </location>
</feature>
<dbReference type="PANTHER" id="PTHR48025">
    <property type="entry name" value="OS02G0815200 PROTEIN"/>
    <property type="match status" value="1"/>
</dbReference>
<evidence type="ECO:0000256" key="11">
    <source>
        <dbReference type="SAM" id="MobiDB-lite"/>
    </source>
</evidence>
<dbReference type="AlphaFoldDB" id="A0A8X7NGA9"/>
<evidence type="ECO:0000259" key="12">
    <source>
        <dbReference type="PROSITE" id="PS50102"/>
    </source>
</evidence>
<protein>
    <recommendedName>
        <fullName evidence="12">RRM domain-containing protein</fullName>
    </recommendedName>
</protein>
<name>A0A8X7NGA9_9BASI</name>
<dbReference type="Gene3D" id="3.30.70.330">
    <property type="match status" value="2"/>
</dbReference>
<comment type="similarity">
    <text evidence="2">Belongs to the RRM U1 A/B'' family.</text>
</comment>
<dbReference type="Proteomes" id="UP000078113">
    <property type="component" value="Unassembled WGS sequence"/>
</dbReference>
<evidence type="ECO:0000256" key="6">
    <source>
        <dbReference type="ARBA" id="ARBA00022884"/>
    </source>
</evidence>
<reference evidence="13" key="1">
    <citation type="submission" date="2016-04" db="EMBL/GenBank/DDBJ databases">
        <authorList>
            <person name="Nguyen H.D."/>
            <person name="Samba Siva P."/>
            <person name="Cullis J."/>
            <person name="Levesque C.A."/>
            <person name="Hambleton S."/>
        </authorList>
    </citation>
    <scope>NUCLEOTIDE SEQUENCE</scope>
    <source>
        <strain evidence="13">DAOMC 236422</strain>
    </source>
</reference>
<dbReference type="GO" id="GO:0030532">
    <property type="term" value="C:small nuclear ribonucleoprotein complex"/>
    <property type="evidence" value="ECO:0007669"/>
    <property type="project" value="UniProtKB-ARBA"/>
</dbReference>
<dbReference type="InterPro" id="IPR035979">
    <property type="entry name" value="RBD_domain_sf"/>
</dbReference>
<keyword evidence="7" id="KW-0508">mRNA splicing</keyword>
<evidence type="ECO:0000256" key="9">
    <source>
        <dbReference type="ARBA" id="ARBA00023274"/>
    </source>
</evidence>
<evidence type="ECO:0000256" key="8">
    <source>
        <dbReference type="ARBA" id="ARBA00023242"/>
    </source>
</evidence>
<organism evidence="13 14">
    <name type="scientific">Tilletia walkeri</name>
    <dbReference type="NCBI Taxonomy" id="117179"/>
    <lineage>
        <taxon>Eukaryota</taxon>
        <taxon>Fungi</taxon>
        <taxon>Dikarya</taxon>
        <taxon>Basidiomycota</taxon>
        <taxon>Ustilaginomycotina</taxon>
        <taxon>Exobasidiomycetes</taxon>
        <taxon>Tilletiales</taxon>
        <taxon>Tilletiaceae</taxon>
        <taxon>Tilletia</taxon>
    </lineage>
</organism>
<keyword evidence="14" id="KW-1185">Reference proteome</keyword>
<dbReference type="FunFam" id="3.30.70.330:FF:000029">
    <property type="entry name" value="U2 small nuclear ribonucleoprotein B"/>
    <property type="match status" value="1"/>
</dbReference>
<evidence type="ECO:0000256" key="2">
    <source>
        <dbReference type="ARBA" id="ARBA00007243"/>
    </source>
</evidence>
<dbReference type="GO" id="GO:0008380">
    <property type="term" value="P:RNA splicing"/>
    <property type="evidence" value="ECO:0007669"/>
    <property type="project" value="UniProtKB-KW"/>
</dbReference>
<keyword evidence="6 10" id="KW-0694">RNA-binding</keyword>
<keyword evidence="5" id="KW-0677">Repeat</keyword>
<proteinExistence type="inferred from homology"/>
<feature type="domain" description="RRM" evidence="12">
    <location>
        <begin position="234"/>
        <end position="308"/>
    </location>
</feature>
<keyword evidence="8" id="KW-0539">Nucleus</keyword>
<dbReference type="InterPro" id="IPR050502">
    <property type="entry name" value="Euk_RNA-bind_prot"/>
</dbReference>
<dbReference type="GO" id="GO:0003729">
    <property type="term" value="F:mRNA binding"/>
    <property type="evidence" value="ECO:0007669"/>
    <property type="project" value="TreeGrafter"/>
</dbReference>
<dbReference type="SMART" id="SM00360">
    <property type="entry name" value="RRM"/>
    <property type="match status" value="2"/>
</dbReference>
<dbReference type="GO" id="GO:0005681">
    <property type="term" value="C:spliceosomal complex"/>
    <property type="evidence" value="ECO:0007669"/>
    <property type="project" value="UniProtKB-KW"/>
</dbReference>
<accession>A0A8X7NGA9</accession>
<dbReference type="InterPro" id="IPR000504">
    <property type="entry name" value="RRM_dom"/>
</dbReference>
<evidence type="ECO:0000313" key="14">
    <source>
        <dbReference type="Proteomes" id="UP000078113"/>
    </source>
</evidence>
<evidence type="ECO:0000256" key="10">
    <source>
        <dbReference type="PROSITE-ProRule" id="PRU00176"/>
    </source>
</evidence>
<sequence>MDPSASSSMVGGVLPFSAPTSSLPHIPNLPAIPYGVPPPTMAGGVTAAPAAEAEDDEPVPENANETVYIRNLNEKVKLPVLKETLTNLFSLYGDVLSVTAHANVRMRGQAFVALANKKAAHKAVKEVQGFPLYGRPVQVSFAKTLSDSIVIKKMKDAGEEPTEEEGTFQQHKKQRLEHKKEVRKEVRKKTLERKLAEKRAAAGDTDGLAAATSASAAQRRQNVQMPDEYVPPHKILFLQNIASKFGKDELEDLFSPLPNLVEVRTIPGKSDIAFVEFMDIPSSAAAREKLNGYAFPDGSKLKITYGRT</sequence>
<dbReference type="InterPro" id="IPR012677">
    <property type="entry name" value="Nucleotide-bd_a/b_plait_sf"/>
</dbReference>
<evidence type="ECO:0000256" key="3">
    <source>
        <dbReference type="ARBA" id="ARBA00022664"/>
    </source>
</evidence>
<gene>
    <name evidence="13" type="ORF">A4X09_0g839</name>
</gene>
<comment type="caution">
    <text evidence="13">The sequence shown here is derived from an EMBL/GenBank/DDBJ whole genome shotgun (WGS) entry which is preliminary data.</text>
</comment>
<dbReference type="PANTHER" id="PTHR48025:SF1">
    <property type="entry name" value="RRM DOMAIN-CONTAINING PROTEIN"/>
    <property type="match status" value="1"/>
</dbReference>
<evidence type="ECO:0000256" key="4">
    <source>
        <dbReference type="ARBA" id="ARBA00022728"/>
    </source>
</evidence>
<feature type="compositionally biased region" description="Basic and acidic residues" evidence="11">
    <location>
        <begin position="178"/>
        <end position="190"/>
    </location>
</feature>
<feature type="domain" description="RRM" evidence="12">
    <location>
        <begin position="65"/>
        <end position="144"/>
    </location>
</feature>
<evidence type="ECO:0000256" key="5">
    <source>
        <dbReference type="ARBA" id="ARBA00022737"/>
    </source>
</evidence>
<dbReference type="Pfam" id="PF00076">
    <property type="entry name" value="RRM_1"/>
    <property type="match status" value="2"/>
</dbReference>
<comment type="subcellular location">
    <subcellularLocation>
        <location evidence="1">Nucleus</location>
    </subcellularLocation>
</comment>
<reference evidence="13" key="2">
    <citation type="journal article" date="2019" name="IMA Fungus">
        <title>Genome sequencing and comparison of five Tilletia species to identify candidate genes for the detection of regulated species infecting wheat.</title>
        <authorList>
            <person name="Nguyen H.D.T."/>
            <person name="Sultana T."/>
            <person name="Kesanakurti P."/>
            <person name="Hambleton S."/>
        </authorList>
    </citation>
    <scope>NUCLEOTIDE SEQUENCE</scope>
    <source>
        <strain evidence="13">DAOMC 236422</strain>
    </source>
</reference>
<evidence type="ECO:0000256" key="7">
    <source>
        <dbReference type="ARBA" id="ARBA00023187"/>
    </source>
</evidence>
<keyword evidence="9" id="KW-0687">Ribonucleoprotein</keyword>
<dbReference type="FunFam" id="3.30.70.330:FF:000039">
    <property type="entry name" value="U1 small nuclear ribonucleoprotein A"/>
    <property type="match status" value="1"/>
</dbReference>
<dbReference type="PROSITE" id="PS50102">
    <property type="entry name" value="RRM"/>
    <property type="match status" value="2"/>
</dbReference>
<dbReference type="EMBL" id="LWDG02000017">
    <property type="protein sequence ID" value="KAE8271495.1"/>
    <property type="molecule type" value="Genomic_DNA"/>
</dbReference>